<gene>
    <name evidence="3" type="primary">virB2_1</name>
    <name evidence="3" type="ORF">ANPL_03745</name>
</gene>
<evidence type="ECO:0000256" key="2">
    <source>
        <dbReference type="SAM" id="SignalP"/>
    </source>
</evidence>
<feature type="signal peptide" evidence="2">
    <location>
        <begin position="1"/>
        <end position="24"/>
    </location>
</feature>
<feature type="chain" id="PRO_5032899353" evidence="2">
    <location>
        <begin position="25"/>
        <end position="127"/>
    </location>
</feature>
<feature type="transmembrane region" description="Helical" evidence="1">
    <location>
        <begin position="37"/>
        <end position="62"/>
    </location>
</feature>
<dbReference type="KEGG" id="aplt:ANPL_03745"/>
<sequence length="127" mass="12991">MLKFIKFVVVAFVFVTGIAGMASAGSAASAGPASDDVAAKVICNVVVFVQRLGLPIMTGVILGASIMAIFGKMAWASIVVLVVFTAIFFGAGKLMQKFAAGLNNEFGKAETFECKGGGNTSMPSSNS</sequence>
<dbReference type="AlphaFoldDB" id="A0A858PYZ0"/>
<dbReference type="Pfam" id="PF04956">
    <property type="entry name" value="TrbC"/>
    <property type="match status" value="1"/>
</dbReference>
<dbReference type="InterPro" id="IPR007039">
    <property type="entry name" value="TrbC/VirB2"/>
</dbReference>
<keyword evidence="1" id="KW-1133">Transmembrane helix</keyword>
<dbReference type="EMBL" id="CP046391">
    <property type="protein sequence ID" value="QJC27799.1"/>
    <property type="molecule type" value="Genomic_DNA"/>
</dbReference>
<evidence type="ECO:0000256" key="1">
    <source>
        <dbReference type="SAM" id="Phobius"/>
    </source>
</evidence>
<evidence type="ECO:0000313" key="3">
    <source>
        <dbReference type="EMBL" id="QJC27799.1"/>
    </source>
</evidence>
<reference evidence="3 4" key="1">
    <citation type="journal article" date="2020" name="Pathogens">
        <title>First Whole Genome Sequence of Anaplasma platys, an Obligate Intracellular Rickettsial Pathogen of Dogs.</title>
        <authorList>
            <person name="Llanes A."/>
            <person name="Rajeev S."/>
        </authorList>
    </citation>
    <scope>NUCLEOTIDE SEQUENCE [LARGE SCALE GENOMIC DNA]</scope>
    <source>
        <strain evidence="3 4">S3</strain>
    </source>
</reference>
<evidence type="ECO:0000313" key="4">
    <source>
        <dbReference type="Proteomes" id="UP000500930"/>
    </source>
</evidence>
<name>A0A858PYZ0_9RICK</name>
<keyword evidence="4" id="KW-1185">Reference proteome</keyword>
<keyword evidence="1" id="KW-0812">Transmembrane</keyword>
<organism evidence="3 4">
    <name type="scientific">Anaplasma platys</name>
    <dbReference type="NCBI Taxonomy" id="949"/>
    <lineage>
        <taxon>Bacteria</taxon>
        <taxon>Pseudomonadati</taxon>
        <taxon>Pseudomonadota</taxon>
        <taxon>Alphaproteobacteria</taxon>
        <taxon>Rickettsiales</taxon>
        <taxon>Anaplasmataceae</taxon>
        <taxon>Anaplasma</taxon>
    </lineage>
</organism>
<proteinExistence type="predicted"/>
<protein>
    <submittedName>
        <fullName evidence="3">Type IV secretion system protein, VirB2 family</fullName>
    </submittedName>
</protein>
<dbReference type="RefSeq" id="WP_169193407.1">
    <property type="nucleotide sequence ID" value="NZ_CP046391.1"/>
</dbReference>
<keyword evidence="1" id="KW-0472">Membrane</keyword>
<dbReference type="Proteomes" id="UP000500930">
    <property type="component" value="Chromosome"/>
</dbReference>
<keyword evidence="2" id="KW-0732">Signal</keyword>
<accession>A0A858PYZ0</accession>
<feature type="transmembrane region" description="Helical" evidence="1">
    <location>
        <begin position="74"/>
        <end position="92"/>
    </location>
</feature>